<evidence type="ECO:0000256" key="5">
    <source>
        <dbReference type="ARBA" id="ARBA00022435"/>
    </source>
</evidence>
<dbReference type="EMBL" id="JASSZA010000004">
    <property type="protein sequence ID" value="KAK2113104.1"/>
    <property type="molecule type" value="Genomic_DNA"/>
</dbReference>
<accession>A0ABQ9VUP1</accession>
<keyword evidence="8" id="KW-0460">Magnesium</keyword>
<proteinExistence type="inferred from homology"/>
<comment type="subunit">
    <text evidence="4">Homodimer.</text>
</comment>
<gene>
    <name evidence="11" type="ORF">P7K49_007370</name>
</gene>
<evidence type="ECO:0000256" key="3">
    <source>
        <dbReference type="ARBA" id="ARBA00007769"/>
    </source>
</evidence>
<keyword evidence="7" id="KW-0479">Metal-binding</keyword>
<dbReference type="InterPro" id="IPR004790">
    <property type="entry name" value="Isocitrate_DH_NADP"/>
</dbReference>
<evidence type="ECO:0000256" key="8">
    <source>
        <dbReference type="ARBA" id="ARBA00022842"/>
    </source>
</evidence>
<evidence type="ECO:0000313" key="11">
    <source>
        <dbReference type="EMBL" id="KAK2113104.1"/>
    </source>
</evidence>
<comment type="cofactor">
    <cofactor evidence="2">
        <name>Mg(2+)</name>
        <dbReference type="ChEBI" id="CHEBI:18420"/>
    </cofactor>
</comment>
<evidence type="ECO:0000256" key="6">
    <source>
        <dbReference type="ARBA" id="ARBA00022532"/>
    </source>
</evidence>
<reference evidence="11 12" key="1">
    <citation type="submission" date="2023-05" db="EMBL/GenBank/DDBJ databases">
        <title>B98-5 Cell Line De Novo Hybrid Assembly: An Optical Mapping Approach.</title>
        <authorList>
            <person name="Kananen K."/>
            <person name="Auerbach J.A."/>
            <person name="Kautto E."/>
            <person name="Blachly J.S."/>
        </authorList>
    </citation>
    <scope>NUCLEOTIDE SEQUENCE [LARGE SCALE GENOMIC DNA]</scope>
    <source>
        <strain evidence="11">B95-8</strain>
        <tissue evidence="11">Cell line</tissue>
    </source>
</reference>
<evidence type="ECO:0000256" key="2">
    <source>
        <dbReference type="ARBA" id="ARBA00001946"/>
    </source>
</evidence>
<dbReference type="SUPFAM" id="SSF53659">
    <property type="entry name" value="Isocitrate/Isopropylmalate dehydrogenase-like"/>
    <property type="match status" value="1"/>
</dbReference>
<keyword evidence="5" id="KW-0329">Glyoxylate bypass</keyword>
<dbReference type="Gene3D" id="3.40.718.10">
    <property type="entry name" value="Isopropylmalate Dehydrogenase"/>
    <property type="match status" value="1"/>
</dbReference>
<evidence type="ECO:0000313" key="12">
    <source>
        <dbReference type="Proteomes" id="UP001266305"/>
    </source>
</evidence>
<evidence type="ECO:0000256" key="4">
    <source>
        <dbReference type="ARBA" id="ARBA00011738"/>
    </source>
</evidence>
<organism evidence="11 12">
    <name type="scientific">Saguinus oedipus</name>
    <name type="common">Cotton-top tamarin</name>
    <name type="synonym">Oedipomidas oedipus</name>
    <dbReference type="NCBI Taxonomy" id="9490"/>
    <lineage>
        <taxon>Eukaryota</taxon>
        <taxon>Metazoa</taxon>
        <taxon>Chordata</taxon>
        <taxon>Craniata</taxon>
        <taxon>Vertebrata</taxon>
        <taxon>Euteleostomi</taxon>
        <taxon>Mammalia</taxon>
        <taxon>Eutheria</taxon>
        <taxon>Euarchontoglires</taxon>
        <taxon>Primates</taxon>
        <taxon>Haplorrhini</taxon>
        <taxon>Platyrrhini</taxon>
        <taxon>Cebidae</taxon>
        <taxon>Callitrichinae</taxon>
        <taxon>Saguinus</taxon>
    </lineage>
</organism>
<keyword evidence="6" id="KW-0816">Tricarboxylic acid cycle</keyword>
<comment type="caution">
    <text evidence="11">The sequence shown here is derived from an EMBL/GenBank/DDBJ whole genome shotgun (WGS) entry which is preliminary data.</text>
</comment>
<comment type="similarity">
    <text evidence="3">Belongs to the isocitrate and isopropylmalate dehydrogenases family.</text>
</comment>
<dbReference type="PANTHER" id="PTHR11822:SF21">
    <property type="entry name" value="ISOCITRATE DEHYDROGENASE [NADP], MITOCHONDRIAL"/>
    <property type="match status" value="1"/>
</dbReference>
<evidence type="ECO:0000256" key="7">
    <source>
        <dbReference type="ARBA" id="ARBA00022723"/>
    </source>
</evidence>
<evidence type="ECO:0000256" key="9">
    <source>
        <dbReference type="ARBA" id="ARBA00023002"/>
    </source>
</evidence>
<dbReference type="PANTHER" id="PTHR11822">
    <property type="entry name" value="NADP-SPECIFIC ISOCITRATE DEHYDROGENASE"/>
    <property type="match status" value="1"/>
</dbReference>
<keyword evidence="10" id="KW-0464">Manganese</keyword>
<name>A0ABQ9VUP1_SAGOE</name>
<keyword evidence="12" id="KW-1185">Reference proteome</keyword>
<dbReference type="Proteomes" id="UP001266305">
    <property type="component" value="Unassembled WGS sequence"/>
</dbReference>
<protein>
    <submittedName>
        <fullName evidence="11">Uncharacterized protein</fullName>
    </submittedName>
</protein>
<evidence type="ECO:0000256" key="10">
    <source>
        <dbReference type="ARBA" id="ARBA00023211"/>
    </source>
</evidence>
<keyword evidence="9" id="KW-0560">Oxidoreductase</keyword>
<evidence type="ECO:0000256" key="1">
    <source>
        <dbReference type="ARBA" id="ARBA00001936"/>
    </source>
</evidence>
<comment type="cofactor">
    <cofactor evidence="1">
        <name>Mn(2+)</name>
        <dbReference type="ChEBI" id="CHEBI:29035"/>
    </cofactor>
</comment>
<sequence>MVRDLTTSRLAWIALFLSTPAPDYPQKSSLMPFSSSQIFIGSHCPQATPSTADSQYPIPGAFLAFLPLYFGSCPLPRQGPPLFSMHVQISGKFEQVSVQSKLAVCKLSTGQGYQHSTKVYSDFNNDNYIAILMKCQDSLQDFTNKREVSAEAVSDAEAAGGLLWDCQAVYKLIFPYAGLDLHSYDLDIENRDATNDQVTKDTAEAMKKYNVVMCKYYVSSVTLSPLMEKGCGVQVEKKCRNHQKALSKIFWVAQSSEKPLSAKISPGL</sequence>